<dbReference type="AlphaFoldDB" id="A0A0C9WZ00"/>
<dbReference type="HOGENOM" id="CLU_1190082_0_0_1"/>
<dbReference type="Proteomes" id="UP000054477">
    <property type="component" value="Unassembled WGS sequence"/>
</dbReference>
<evidence type="ECO:0000313" key="2">
    <source>
        <dbReference type="EMBL" id="KIJ90561.1"/>
    </source>
</evidence>
<feature type="region of interest" description="Disordered" evidence="1">
    <location>
        <begin position="174"/>
        <end position="205"/>
    </location>
</feature>
<accession>A0A0C9WZ00</accession>
<name>A0A0C9WZ00_9AGAR</name>
<gene>
    <name evidence="2" type="ORF">K443DRAFT_539372</name>
</gene>
<evidence type="ECO:0000256" key="1">
    <source>
        <dbReference type="SAM" id="MobiDB-lite"/>
    </source>
</evidence>
<feature type="compositionally biased region" description="Polar residues" evidence="1">
    <location>
        <begin position="174"/>
        <end position="196"/>
    </location>
</feature>
<proteinExistence type="predicted"/>
<protein>
    <submittedName>
        <fullName evidence="2">Uncharacterized protein</fullName>
    </submittedName>
</protein>
<dbReference type="EMBL" id="KN839153">
    <property type="protein sequence ID" value="KIJ90561.1"/>
    <property type="molecule type" value="Genomic_DNA"/>
</dbReference>
<evidence type="ECO:0000313" key="3">
    <source>
        <dbReference type="Proteomes" id="UP000054477"/>
    </source>
</evidence>
<sequence>MSSSSCRIPVLPYDPIDADRGTSRSAHQHACDILRLCQRLSTQGSAFGAREDLDDTQLPMLRFVETIISALPTEFNTVTTSMRNMWQQTSRKLVSDNCFTIVEGINPGAEVLPPILMKGPSPNVSTPVEQIVLADSNHLPENSLFEIRDTRTDRRIHPSELPFTLTFTAYSPRSPNTTVQLQPLNSKPLQKPYSTTKGRKSTRSQTTFSMRVAVLLSTVLRNYPSMRMRTWVF</sequence>
<reference evidence="3" key="2">
    <citation type="submission" date="2015-01" db="EMBL/GenBank/DDBJ databases">
        <title>Evolutionary Origins and Diversification of the Mycorrhizal Mutualists.</title>
        <authorList>
            <consortium name="DOE Joint Genome Institute"/>
            <consortium name="Mycorrhizal Genomics Consortium"/>
            <person name="Kohler A."/>
            <person name="Kuo A."/>
            <person name="Nagy L.G."/>
            <person name="Floudas D."/>
            <person name="Copeland A."/>
            <person name="Barry K.W."/>
            <person name="Cichocki N."/>
            <person name="Veneault-Fourrey C."/>
            <person name="LaButti K."/>
            <person name="Lindquist E.A."/>
            <person name="Lipzen A."/>
            <person name="Lundell T."/>
            <person name="Morin E."/>
            <person name="Murat C."/>
            <person name="Riley R."/>
            <person name="Ohm R."/>
            <person name="Sun H."/>
            <person name="Tunlid A."/>
            <person name="Henrissat B."/>
            <person name="Grigoriev I.V."/>
            <person name="Hibbett D.S."/>
            <person name="Martin F."/>
        </authorList>
    </citation>
    <scope>NUCLEOTIDE SEQUENCE [LARGE SCALE GENOMIC DNA]</scope>
    <source>
        <strain evidence="3">LaAM-08-1</strain>
    </source>
</reference>
<reference evidence="2 3" key="1">
    <citation type="submission" date="2014-04" db="EMBL/GenBank/DDBJ databases">
        <authorList>
            <consortium name="DOE Joint Genome Institute"/>
            <person name="Kuo A."/>
            <person name="Kohler A."/>
            <person name="Nagy L.G."/>
            <person name="Floudas D."/>
            <person name="Copeland A."/>
            <person name="Barry K.W."/>
            <person name="Cichocki N."/>
            <person name="Veneault-Fourrey C."/>
            <person name="LaButti K."/>
            <person name="Lindquist E.A."/>
            <person name="Lipzen A."/>
            <person name="Lundell T."/>
            <person name="Morin E."/>
            <person name="Murat C."/>
            <person name="Sun H."/>
            <person name="Tunlid A."/>
            <person name="Henrissat B."/>
            <person name="Grigoriev I.V."/>
            <person name="Hibbett D.S."/>
            <person name="Martin F."/>
            <person name="Nordberg H.P."/>
            <person name="Cantor M.N."/>
            <person name="Hua S.X."/>
        </authorList>
    </citation>
    <scope>NUCLEOTIDE SEQUENCE [LARGE SCALE GENOMIC DNA]</scope>
    <source>
        <strain evidence="2 3">LaAM-08-1</strain>
    </source>
</reference>
<organism evidence="2 3">
    <name type="scientific">Laccaria amethystina LaAM-08-1</name>
    <dbReference type="NCBI Taxonomy" id="1095629"/>
    <lineage>
        <taxon>Eukaryota</taxon>
        <taxon>Fungi</taxon>
        <taxon>Dikarya</taxon>
        <taxon>Basidiomycota</taxon>
        <taxon>Agaricomycotina</taxon>
        <taxon>Agaricomycetes</taxon>
        <taxon>Agaricomycetidae</taxon>
        <taxon>Agaricales</taxon>
        <taxon>Agaricineae</taxon>
        <taxon>Hydnangiaceae</taxon>
        <taxon>Laccaria</taxon>
    </lineage>
</organism>
<keyword evidence="3" id="KW-1185">Reference proteome</keyword>